<reference evidence="1 2" key="1">
    <citation type="submission" date="2019-10" db="EMBL/GenBank/DDBJ databases">
        <title>Nocardia macrotermitis sp. nov. and Nocardia aurantia sp. nov., isolated from the gut of fungus growing-termite Macrotermes natalensis.</title>
        <authorList>
            <person name="Benndorf R."/>
            <person name="Schwitalla J."/>
            <person name="Martin K."/>
            <person name="De Beer W."/>
            <person name="Kaster A.-K."/>
            <person name="Vollmers J."/>
            <person name="Poulsen M."/>
            <person name="Beemelmanns C."/>
        </authorList>
    </citation>
    <scope>NUCLEOTIDE SEQUENCE [LARGE SCALE GENOMIC DNA]</scope>
    <source>
        <strain evidence="1 2">RB56</strain>
    </source>
</reference>
<comment type="caution">
    <text evidence="1">The sequence shown here is derived from an EMBL/GenBank/DDBJ whole genome shotgun (WGS) entry which is preliminary data.</text>
</comment>
<organism evidence="1 2">
    <name type="scientific">Nocardia aurantia</name>
    <dbReference type="NCBI Taxonomy" id="2585199"/>
    <lineage>
        <taxon>Bacteria</taxon>
        <taxon>Bacillati</taxon>
        <taxon>Actinomycetota</taxon>
        <taxon>Actinomycetes</taxon>
        <taxon>Mycobacteriales</taxon>
        <taxon>Nocardiaceae</taxon>
        <taxon>Nocardia</taxon>
    </lineage>
</organism>
<protein>
    <submittedName>
        <fullName evidence="1">Uncharacterized protein</fullName>
    </submittedName>
</protein>
<evidence type="ECO:0000313" key="1">
    <source>
        <dbReference type="EMBL" id="MQY27240.1"/>
    </source>
</evidence>
<keyword evidence="2" id="KW-1185">Reference proteome</keyword>
<evidence type="ECO:0000313" key="2">
    <source>
        <dbReference type="Proteomes" id="UP000431401"/>
    </source>
</evidence>
<dbReference type="RefSeq" id="WP_153342010.1">
    <property type="nucleotide sequence ID" value="NZ_WEGI01000005.1"/>
</dbReference>
<dbReference type="OrthoDB" id="4556393at2"/>
<dbReference type="EMBL" id="WEGI01000005">
    <property type="protein sequence ID" value="MQY27240.1"/>
    <property type="molecule type" value="Genomic_DNA"/>
</dbReference>
<name>A0A7K0DND3_9NOCA</name>
<gene>
    <name evidence="1" type="ORF">NRB56_28230</name>
</gene>
<sequence length="92" mass="9739">MIDEETLRDALVEGIAECAAVTVDEAEAAIAAAGGDFLFELDSRQAEWVIARVEYLLKLVTPLPKPADLPRNQFATLGALGTAIAGALEGRQ</sequence>
<dbReference type="Proteomes" id="UP000431401">
    <property type="component" value="Unassembled WGS sequence"/>
</dbReference>
<accession>A0A7K0DND3</accession>
<proteinExistence type="predicted"/>
<dbReference type="AlphaFoldDB" id="A0A7K0DND3"/>